<dbReference type="InterPro" id="IPR021737">
    <property type="entry name" value="Phage_phiKZ_Orf197"/>
</dbReference>
<keyword evidence="1" id="KW-0812">Transmembrane</keyword>
<organism evidence="2">
    <name type="scientific">Gracilinema caldarium</name>
    <dbReference type="NCBI Taxonomy" id="215591"/>
    <lineage>
        <taxon>Bacteria</taxon>
        <taxon>Pseudomonadati</taxon>
        <taxon>Spirochaetota</taxon>
        <taxon>Spirochaetia</taxon>
        <taxon>Spirochaetales</taxon>
        <taxon>Breznakiellaceae</taxon>
        <taxon>Gracilinema</taxon>
    </lineage>
</organism>
<protein>
    <submittedName>
        <fullName evidence="2">DUF3307 domain-containing protein</fullName>
    </submittedName>
</protein>
<evidence type="ECO:0000256" key="1">
    <source>
        <dbReference type="SAM" id="Phobius"/>
    </source>
</evidence>
<feature type="transmembrane region" description="Helical" evidence="1">
    <location>
        <begin position="176"/>
        <end position="198"/>
    </location>
</feature>
<feature type="transmembrane region" description="Helical" evidence="1">
    <location>
        <begin position="88"/>
        <end position="116"/>
    </location>
</feature>
<dbReference type="AlphaFoldDB" id="A0A7C3ECL1"/>
<feature type="transmembrane region" description="Helical" evidence="1">
    <location>
        <begin position="49"/>
        <end position="68"/>
    </location>
</feature>
<keyword evidence="1" id="KW-0472">Membrane</keyword>
<reference evidence="2" key="1">
    <citation type="journal article" date="2020" name="mSystems">
        <title>Genome- and Community-Level Interaction Insights into Carbon Utilization and Element Cycling Functions of Hydrothermarchaeota in Hydrothermal Sediment.</title>
        <authorList>
            <person name="Zhou Z."/>
            <person name="Liu Y."/>
            <person name="Xu W."/>
            <person name="Pan J."/>
            <person name="Luo Z.H."/>
            <person name="Li M."/>
        </authorList>
    </citation>
    <scope>NUCLEOTIDE SEQUENCE [LARGE SCALE GENOMIC DNA]</scope>
    <source>
        <strain evidence="2">SpSt-503</strain>
    </source>
</reference>
<accession>A0A7C3ECL1</accession>
<proteinExistence type="predicted"/>
<evidence type="ECO:0000313" key="2">
    <source>
        <dbReference type="EMBL" id="HFH28854.1"/>
    </source>
</evidence>
<dbReference type="Pfam" id="PF11750">
    <property type="entry name" value="DUF3307"/>
    <property type="match status" value="1"/>
</dbReference>
<feature type="transmembrane region" description="Helical" evidence="1">
    <location>
        <begin position="20"/>
        <end position="37"/>
    </location>
</feature>
<dbReference type="EMBL" id="DSVL01000152">
    <property type="protein sequence ID" value="HFH28854.1"/>
    <property type="molecule type" value="Genomic_DNA"/>
</dbReference>
<name>A0A7C3ECL1_9SPIR</name>
<comment type="caution">
    <text evidence="2">The sequence shown here is derived from an EMBL/GenBank/DDBJ whole genome shotgun (WGS) entry which is preliminary data.</text>
</comment>
<feature type="transmembrane region" description="Helical" evidence="1">
    <location>
        <begin position="136"/>
        <end position="156"/>
    </location>
</feature>
<gene>
    <name evidence="2" type="ORF">ENS59_04995</name>
</gene>
<sequence length="213" mass="24449">MKGLVNYVRAPLLLQGNPSYWMIYFASLLSHFIIDGFKSLFWIKARNKLLLFFVDQVLHGIVILALVNHYTPFEKSFWQTFQMIYKPVILLFLLFSILVTVVSGIIIKQILTYLNLKAQCSSNKNTGTYIGILERLLIFICIVSGFYEGIGYLLAAKSIFRFGDLTKVGHRSMTEYVLIGTLLSFTSAILWSLLYLYLHKNLTNLDVLINQSK</sequence>
<keyword evidence="1" id="KW-1133">Transmembrane helix</keyword>